<feature type="compositionally biased region" description="Polar residues" evidence="2">
    <location>
        <begin position="96"/>
        <end position="111"/>
    </location>
</feature>
<feature type="region of interest" description="Disordered" evidence="2">
    <location>
        <begin position="89"/>
        <end position="112"/>
    </location>
</feature>
<name>A0A1X6NA51_9APHY</name>
<feature type="region of interest" description="Disordered" evidence="2">
    <location>
        <begin position="251"/>
        <end position="291"/>
    </location>
</feature>
<dbReference type="STRING" id="670580.A0A1X6NA51"/>
<keyword evidence="4" id="KW-1185">Reference proteome</keyword>
<feature type="region of interest" description="Disordered" evidence="2">
    <location>
        <begin position="205"/>
        <end position="226"/>
    </location>
</feature>
<dbReference type="GeneID" id="36323579"/>
<evidence type="ECO:0000256" key="2">
    <source>
        <dbReference type="SAM" id="MobiDB-lite"/>
    </source>
</evidence>
<organism evidence="3 4">
    <name type="scientific">Postia placenta MAD-698-R-SB12</name>
    <dbReference type="NCBI Taxonomy" id="670580"/>
    <lineage>
        <taxon>Eukaryota</taxon>
        <taxon>Fungi</taxon>
        <taxon>Dikarya</taxon>
        <taxon>Basidiomycota</taxon>
        <taxon>Agaricomycotina</taxon>
        <taxon>Agaricomycetes</taxon>
        <taxon>Polyporales</taxon>
        <taxon>Adustoporiaceae</taxon>
        <taxon>Rhodonia</taxon>
    </lineage>
</organism>
<dbReference type="EMBL" id="KZ110593">
    <property type="protein sequence ID" value="OSX65527.1"/>
    <property type="molecule type" value="Genomic_DNA"/>
</dbReference>
<evidence type="ECO:0000313" key="4">
    <source>
        <dbReference type="Proteomes" id="UP000194127"/>
    </source>
</evidence>
<accession>A0A1X6NA51</accession>
<keyword evidence="1" id="KW-0175">Coiled coil</keyword>
<reference evidence="3 4" key="1">
    <citation type="submission" date="2017-04" db="EMBL/GenBank/DDBJ databases">
        <title>Genome Sequence of the Model Brown-Rot Fungus Postia placenta SB12.</title>
        <authorList>
            <consortium name="DOE Joint Genome Institute"/>
            <person name="Gaskell J."/>
            <person name="Kersten P."/>
            <person name="Larrondo L.F."/>
            <person name="Canessa P."/>
            <person name="Martinez D."/>
            <person name="Hibbett D."/>
            <person name="Schmoll M."/>
            <person name="Kubicek C.P."/>
            <person name="Martinez A.T."/>
            <person name="Yadav J."/>
            <person name="Master E."/>
            <person name="Magnuson J.K."/>
            <person name="James T."/>
            <person name="Yaver D."/>
            <person name="Berka R."/>
            <person name="Labutti K."/>
            <person name="Lipzen A."/>
            <person name="Aerts A."/>
            <person name="Barry K."/>
            <person name="Henrissat B."/>
            <person name="Blanchette R."/>
            <person name="Grigoriev I."/>
            <person name="Cullen D."/>
        </authorList>
    </citation>
    <scope>NUCLEOTIDE SEQUENCE [LARGE SCALE GENOMIC DNA]</scope>
    <source>
        <strain evidence="3 4">MAD-698-R-SB12</strain>
    </source>
</reference>
<dbReference type="AlphaFoldDB" id="A0A1X6NA51"/>
<dbReference type="RefSeq" id="XP_024342321.1">
    <property type="nucleotide sequence ID" value="XM_024478629.1"/>
</dbReference>
<sequence length="531" mass="58685">MLQFNNLSLTHRNRLEALPLRQPLFLTRQAPPAPSRRGSAREELSITIPSTYDVLSSAASTSASPFASLLNPSTAERKTSYTFSDFGAGIPRAASPSPSNTEEPQSASSSMARDPWQKYIKCLLTLPGDRAIQRAVTLHQKLAEAEAKRDSLRRLQKSPQFHSATPRMIERLEGLRIEHERVLGGLKKRFSDAINTLAAFPPGISPFDGPSRAGSVGADAEPPPAAEDIERYAVEVREWMDAVRPYVDSLRAQATQPPPAPPAEEDAPQVPAKRKRRAGDTDAQDPVESAVAEVSERLARLEVTADELDTYLQDLRTSSQAAINAALVRIEQAAVPPEPTEDGEIVPVPALDADVGVPGACTRRLREASSELARLRGELKTLQTRDHNWWRQQYALSTENEGLKMRISQLEESETQERAQLAADAQELRKLREQVQNLTAPRPDVPQLPPQPSLDDLVSLFEAEMRPRWREDAMRGLGAMREGVEQQLRTQQQAVLSQVWGAMKPTLRIVDSIQDFMEVQSTSSDQQAVSS</sequence>
<protein>
    <submittedName>
        <fullName evidence="3">Uncharacterized protein</fullName>
    </submittedName>
</protein>
<gene>
    <name evidence="3" type="ORF">POSPLADRAFT_1044876</name>
</gene>
<proteinExistence type="predicted"/>
<dbReference type="Proteomes" id="UP000194127">
    <property type="component" value="Unassembled WGS sequence"/>
</dbReference>
<evidence type="ECO:0000256" key="1">
    <source>
        <dbReference type="SAM" id="Coils"/>
    </source>
</evidence>
<evidence type="ECO:0000313" key="3">
    <source>
        <dbReference type="EMBL" id="OSX65527.1"/>
    </source>
</evidence>
<dbReference type="OrthoDB" id="2755196at2759"/>
<feature type="coiled-coil region" evidence="1">
    <location>
        <begin position="411"/>
        <end position="438"/>
    </location>
</feature>